<keyword evidence="3" id="KW-1185">Reference proteome</keyword>
<gene>
    <name evidence="2" type="ORF">PCON_09075</name>
</gene>
<evidence type="ECO:0000313" key="3">
    <source>
        <dbReference type="Proteomes" id="UP000018144"/>
    </source>
</evidence>
<organism evidence="2 3">
    <name type="scientific">Pyronema omphalodes (strain CBS 100304)</name>
    <name type="common">Pyronema confluens</name>
    <dbReference type="NCBI Taxonomy" id="1076935"/>
    <lineage>
        <taxon>Eukaryota</taxon>
        <taxon>Fungi</taxon>
        <taxon>Dikarya</taxon>
        <taxon>Ascomycota</taxon>
        <taxon>Pezizomycotina</taxon>
        <taxon>Pezizomycetes</taxon>
        <taxon>Pezizales</taxon>
        <taxon>Pyronemataceae</taxon>
        <taxon>Pyronema</taxon>
    </lineage>
</organism>
<accession>U4LFN7</accession>
<protein>
    <submittedName>
        <fullName evidence="2">Uncharacterized protein</fullName>
    </submittedName>
</protein>
<dbReference type="EMBL" id="HF935466">
    <property type="protein sequence ID" value="CCX30708.1"/>
    <property type="molecule type" value="Genomic_DNA"/>
</dbReference>
<dbReference type="AlphaFoldDB" id="U4LFN7"/>
<feature type="region of interest" description="Disordered" evidence="1">
    <location>
        <begin position="47"/>
        <end position="74"/>
    </location>
</feature>
<dbReference type="Proteomes" id="UP000018144">
    <property type="component" value="Unassembled WGS sequence"/>
</dbReference>
<reference evidence="2 3" key="1">
    <citation type="journal article" date="2013" name="PLoS Genet.">
        <title>The genome and development-dependent transcriptomes of Pyronema confluens: a window into fungal evolution.</title>
        <authorList>
            <person name="Traeger S."/>
            <person name="Altegoer F."/>
            <person name="Freitag M."/>
            <person name="Gabaldon T."/>
            <person name="Kempken F."/>
            <person name="Kumar A."/>
            <person name="Marcet-Houben M."/>
            <person name="Poggeler S."/>
            <person name="Stajich J.E."/>
            <person name="Nowrousian M."/>
        </authorList>
    </citation>
    <scope>NUCLEOTIDE SEQUENCE [LARGE SCALE GENOMIC DNA]</scope>
    <source>
        <strain evidence="3">CBS 100304</strain>
        <tissue evidence="2">Vegetative mycelium</tissue>
    </source>
</reference>
<evidence type="ECO:0000313" key="2">
    <source>
        <dbReference type="EMBL" id="CCX30708.1"/>
    </source>
</evidence>
<proteinExistence type="predicted"/>
<name>U4LFN7_PYROM</name>
<sequence>MQLRRIRSWQSTAAISSQQLLRVMAGDRAHAHSSESHDGMVHMPVIQLQPRPGPAPKRPISPHTAHGPYPTSPI</sequence>
<evidence type="ECO:0000256" key="1">
    <source>
        <dbReference type="SAM" id="MobiDB-lite"/>
    </source>
</evidence>